<keyword evidence="5 9" id="KW-1133">Transmembrane helix</keyword>
<feature type="signal peptide" evidence="10">
    <location>
        <begin position="1"/>
        <end position="18"/>
    </location>
</feature>
<dbReference type="RefSeq" id="WP_121837348.1">
    <property type="nucleotide sequence ID" value="NZ_ML014755.1"/>
</dbReference>
<feature type="binding site" description="covalent" evidence="8">
    <location>
        <position position="52"/>
    </location>
    <ligand>
        <name>heme c</name>
        <dbReference type="ChEBI" id="CHEBI:61717"/>
    </ligand>
</feature>
<dbReference type="SUPFAM" id="SSF46626">
    <property type="entry name" value="Cytochrome c"/>
    <property type="match status" value="1"/>
</dbReference>
<sequence>MKKLLIAFASLFPMMAIAAGGAPVPYKANIDLHDKASLERGLDLFQKHCSGCHSTEYQRYERVANDLGISIDDMRAKYILDGAKPGELMTNAIPGKEAAKWFGATPPDLTLVGRVRGEDWLYSYLKTFYKDSSRPFGVNNTVFPSVGMPHVLQDLQGVQEQVCKEAKDENGKVITDDVTKEPKMICELVIPKGKEGSMTPEQYDQAVKDITGFLVYSAEPVRLEREALGKYVLGFLFFLFVLSYFLKKEYWRDVH</sequence>
<evidence type="ECO:0000256" key="8">
    <source>
        <dbReference type="PIRSR" id="PIRSR602326-1"/>
    </source>
</evidence>
<evidence type="ECO:0000256" key="10">
    <source>
        <dbReference type="SAM" id="SignalP"/>
    </source>
</evidence>
<gene>
    <name evidence="12" type="ORF">D5018_02200</name>
</gene>
<evidence type="ECO:0000256" key="3">
    <source>
        <dbReference type="ARBA" id="ARBA00022692"/>
    </source>
</evidence>
<evidence type="ECO:0000313" key="12">
    <source>
        <dbReference type="EMBL" id="RLV61311.1"/>
    </source>
</evidence>
<feature type="domain" description="Cytochrome c" evidence="11">
    <location>
        <begin position="36"/>
        <end position="218"/>
    </location>
</feature>
<keyword evidence="4 8" id="KW-0479">Metal-binding</keyword>
<evidence type="ECO:0000256" key="9">
    <source>
        <dbReference type="SAM" id="Phobius"/>
    </source>
</evidence>
<evidence type="ECO:0000256" key="6">
    <source>
        <dbReference type="ARBA" id="ARBA00023004"/>
    </source>
</evidence>
<dbReference type="InterPro" id="IPR002326">
    <property type="entry name" value="Cyt_c1"/>
</dbReference>
<dbReference type="InterPro" id="IPR036909">
    <property type="entry name" value="Cyt_c-like_dom_sf"/>
</dbReference>
<feature type="binding site" description="covalent" evidence="8">
    <location>
        <position position="49"/>
    </location>
    <ligand>
        <name>heme c</name>
        <dbReference type="ChEBI" id="CHEBI:61717"/>
    </ligand>
</feature>
<evidence type="ECO:0000256" key="1">
    <source>
        <dbReference type="ARBA" id="ARBA00004370"/>
    </source>
</evidence>
<dbReference type="PANTHER" id="PTHR10266">
    <property type="entry name" value="CYTOCHROME C1"/>
    <property type="match status" value="1"/>
</dbReference>
<comment type="subcellular location">
    <subcellularLocation>
        <location evidence="1">Membrane</location>
    </subcellularLocation>
</comment>
<organism evidence="12 13">
    <name type="scientific">Parashewanella curva</name>
    <dbReference type="NCBI Taxonomy" id="2338552"/>
    <lineage>
        <taxon>Bacteria</taxon>
        <taxon>Pseudomonadati</taxon>
        <taxon>Pseudomonadota</taxon>
        <taxon>Gammaproteobacteria</taxon>
        <taxon>Alteromonadales</taxon>
        <taxon>Shewanellaceae</taxon>
        <taxon>Parashewanella</taxon>
    </lineage>
</organism>
<comment type="caution">
    <text evidence="12">The sequence shown here is derived from an EMBL/GenBank/DDBJ whole genome shotgun (WGS) entry which is preliminary data.</text>
</comment>
<feature type="transmembrane region" description="Helical" evidence="9">
    <location>
        <begin position="228"/>
        <end position="246"/>
    </location>
</feature>
<feature type="binding site" description="covalent" evidence="8">
    <location>
        <position position="53"/>
    </location>
    <ligand>
        <name>heme c</name>
        <dbReference type="ChEBI" id="CHEBI:61717"/>
    </ligand>
</feature>
<keyword evidence="13" id="KW-1185">Reference proteome</keyword>
<dbReference type="GO" id="GO:0046872">
    <property type="term" value="F:metal ion binding"/>
    <property type="evidence" value="ECO:0007669"/>
    <property type="project" value="UniProtKB-KW"/>
</dbReference>
<dbReference type="GO" id="GO:0009055">
    <property type="term" value="F:electron transfer activity"/>
    <property type="evidence" value="ECO:0007669"/>
    <property type="project" value="InterPro"/>
</dbReference>
<evidence type="ECO:0000259" key="11">
    <source>
        <dbReference type="PROSITE" id="PS51007"/>
    </source>
</evidence>
<evidence type="ECO:0000256" key="5">
    <source>
        <dbReference type="ARBA" id="ARBA00022989"/>
    </source>
</evidence>
<dbReference type="InterPro" id="IPR009056">
    <property type="entry name" value="Cyt_c-like_dom"/>
</dbReference>
<keyword evidence="2 8" id="KW-0349">Heme</keyword>
<evidence type="ECO:0000313" key="13">
    <source>
        <dbReference type="Proteomes" id="UP000281474"/>
    </source>
</evidence>
<dbReference type="PROSITE" id="PS51007">
    <property type="entry name" value="CYTC"/>
    <property type="match status" value="1"/>
</dbReference>
<dbReference type="GO" id="GO:0016020">
    <property type="term" value="C:membrane"/>
    <property type="evidence" value="ECO:0007669"/>
    <property type="project" value="UniProtKB-SubCell"/>
</dbReference>
<proteinExistence type="predicted"/>
<dbReference type="Gene3D" id="1.10.760.10">
    <property type="entry name" value="Cytochrome c-like domain"/>
    <property type="match status" value="1"/>
</dbReference>
<dbReference type="Proteomes" id="UP000281474">
    <property type="component" value="Unassembled WGS sequence"/>
</dbReference>
<comment type="cofactor">
    <cofactor evidence="8">
        <name>heme c</name>
        <dbReference type="ChEBI" id="CHEBI:61717"/>
    </cofactor>
    <text evidence="8">Binds 1 heme c group covalently per subunit.</text>
</comment>
<keyword evidence="7 9" id="KW-0472">Membrane</keyword>
<keyword evidence="10" id="KW-0732">Signal</keyword>
<keyword evidence="3 9" id="KW-0812">Transmembrane</keyword>
<evidence type="ECO:0000256" key="4">
    <source>
        <dbReference type="ARBA" id="ARBA00022723"/>
    </source>
</evidence>
<protein>
    <submittedName>
        <fullName evidence="12">Cytochrome c1</fullName>
    </submittedName>
</protein>
<accession>A0A3L8Q0Z9</accession>
<dbReference type="PANTHER" id="PTHR10266:SF3">
    <property type="entry name" value="CYTOCHROME C1, HEME PROTEIN, MITOCHONDRIAL"/>
    <property type="match status" value="1"/>
</dbReference>
<name>A0A3L8Q0Z9_9GAMM</name>
<dbReference type="EMBL" id="QZEI01000004">
    <property type="protein sequence ID" value="RLV61311.1"/>
    <property type="molecule type" value="Genomic_DNA"/>
</dbReference>
<dbReference type="AlphaFoldDB" id="A0A3L8Q0Z9"/>
<reference evidence="12 13" key="1">
    <citation type="submission" date="2018-09" db="EMBL/GenBank/DDBJ databases">
        <title>Phylogeny of the Shewanellaceae, and recommendation for two new genera, Pseudoshewanella and Parashewanella.</title>
        <authorList>
            <person name="Wang G."/>
        </authorList>
    </citation>
    <scope>NUCLEOTIDE SEQUENCE [LARGE SCALE GENOMIC DNA]</scope>
    <source>
        <strain evidence="12 13">C51</strain>
    </source>
</reference>
<evidence type="ECO:0000256" key="2">
    <source>
        <dbReference type="ARBA" id="ARBA00022617"/>
    </source>
</evidence>
<evidence type="ECO:0000256" key="7">
    <source>
        <dbReference type="ARBA" id="ARBA00023136"/>
    </source>
</evidence>
<feature type="chain" id="PRO_5018150250" evidence="10">
    <location>
        <begin position="19"/>
        <end position="255"/>
    </location>
</feature>
<dbReference type="OrthoDB" id="9798864at2"/>
<dbReference type="GO" id="GO:0020037">
    <property type="term" value="F:heme binding"/>
    <property type="evidence" value="ECO:0007669"/>
    <property type="project" value="InterPro"/>
</dbReference>
<keyword evidence="6 8" id="KW-0408">Iron</keyword>
<dbReference type="Pfam" id="PF02167">
    <property type="entry name" value="Cytochrom_C1"/>
    <property type="match status" value="1"/>
</dbReference>